<feature type="region of interest" description="Disordered" evidence="1">
    <location>
        <begin position="1"/>
        <end position="42"/>
    </location>
</feature>
<reference evidence="2" key="1">
    <citation type="submission" date="2020-05" db="UniProtKB">
        <authorList>
            <consortium name="EnsemblMetazoa"/>
        </authorList>
    </citation>
    <scope>IDENTIFICATION</scope>
    <source>
        <strain evidence="2">MAF</strain>
    </source>
</reference>
<keyword evidence="3" id="KW-1185">Reference proteome</keyword>
<organism evidence="2 3">
    <name type="scientific">Anopheles merus</name>
    <name type="common">Mosquito</name>
    <dbReference type="NCBI Taxonomy" id="30066"/>
    <lineage>
        <taxon>Eukaryota</taxon>
        <taxon>Metazoa</taxon>
        <taxon>Ecdysozoa</taxon>
        <taxon>Arthropoda</taxon>
        <taxon>Hexapoda</taxon>
        <taxon>Insecta</taxon>
        <taxon>Pterygota</taxon>
        <taxon>Neoptera</taxon>
        <taxon>Endopterygota</taxon>
        <taxon>Diptera</taxon>
        <taxon>Nematocera</taxon>
        <taxon>Culicoidea</taxon>
        <taxon>Culicidae</taxon>
        <taxon>Anophelinae</taxon>
        <taxon>Anopheles</taxon>
    </lineage>
</organism>
<dbReference type="Proteomes" id="UP000075903">
    <property type="component" value="Unassembled WGS sequence"/>
</dbReference>
<proteinExistence type="predicted"/>
<dbReference type="EnsemblMetazoa" id="AMEM005533-RA">
    <property type="protein sequence ID" value="AMEM005533-PA"/>
    <property type="gene ID" value="AMEM005533"/>
</dbReference>
<accession>A0A182UXV7</accession>
<evidence type="ECO:0000313" key="2">
    <source>
        <dbReference type="EnsemblMetazoa" id="AMEM005533-PA"/>
    </source>
</evidence>
<feature type="compositionally biased region" description="Basic and acidic residues" evidence="1">
    <location>
        <begin position="1"/>
        <end position="14"/>
    </location>
</feature>
<feature type="compositionally biased region" description="Low complexity" evidence="1">
    <location>
        <begin position="29"/>
        <end position="39"/>
    </location>
</feature>
<dbReference type="VEuPathDB" id="VectorBase:AMEM005533"/>
<dbReference type="AlphaFoldDB" id="A0A182UXV7"/>
<protein>
    <submittedName>
        <fullName evidence="2">Uncharacterized protein</fullName>
    </submittedName>
</protein>
<name>A0A182UXV7_ANOME</name>
<sequence>MADELRIASSGHRELHPRHGTAPLPPAAPLSAGPPSLVPFSLGPKMPPLMGVTAPPPPPPPPDAQCCLPLNLFGSRMFSTEKANRFEAASLSVSRMACGFVSPPLSMERVRSTGQPW</sequence>
<evidence type="ECO:0000256" key="1">
    <source>
        <dbReference type="SAM" id="MobiDB-lite"/>
    </source>
</evidence>
<evidence type="ECO:0000313" key="3">
    <source>
        <dbReference type="Proteomes" id="UP000075903"/>
    </source>
</evidence>